<dbReference type="Gene3D" id="3.30.870.10">
    <property type="entry name" value="Endonuclease Chain A"/>
    <property type="match status" value="1"/>
</dbReference>
<dbReference type="InterPro" id="IPR025202">
    <property type="entry name" value="PLD-like_dom"/>
</dbReference>
<dbReference type="PROSITE" id="PS50035">
    <property type="entry name" value="PLD"/>
    <property type="match status" value="1"/>
</dbReference>
<dbReference type="Proteomes" id="UP001596956">
    <property type="component" value="Unassembled WGS sequence"/>
</dbReference>
<keyword evidence="3" id="KW-1185">Reference proteome</keyword>
<dbReference type="InterPro" id="IPR001736">
    <property type="entry name" value="PLipase_D/transphosphatidylase"/>
</dbReference>
<dbReference type="EMBL" id="JBHTHR010000009">
    <property type="protein sequence ID" value="MFD0799893.1"/>
    <property type="molecule type" value="Genomic_DNA"/>
</dbReference>
<sequence>MHHPADAKGLPPTAREAALAAVLTFPVVPRPCAGRCGATPHLAESSSGQVGVCVRDSARLVSRTRLLGRHRGVEVRVVTLPRWELSHAMRRFHDELVRRIRYVVFMADQHQKIVVIDGQTTFIGSMDLLSRNRYAGRRESMTIVESAAYAQHILSFERVDQLRMPPRCSVCNNRMRVVKLTNAKSKPVLKWQCRAGGGRGDLCWETEFPPLAGTRNQPAPAR</sequence>
<evidence type="ECO:0000259" key="1">
    <source>
        <dbReference type="PROSITE" id="PS50035"/>
    </source>
</evidence>
<name>A0ABW3B9Q5_9ACTN</name>
<organism evidence="2 3">
    <name type="scientific">Streptomonospora algeriensis</name>
    <dbReference type="NCBI Taxonomy" id="995084"/>
    <lineage>
        <taxon>Bacteria</taxon>
        <taxon>Bacillati</taxon>
        <taxon>Actinomycetota</taxon>
        <taxon>Actinomycetes</taxon>
        <taxon>Streptosporangiales</taxon>
        <taxon>Nocardiopsidaceae</taxon>
        <taxon>Streptomonospora</taxon>
    </lineage>
</organism>
<dbReference type="Pfam" id="PF13091">
    <property type="entry name" value="PLDc_2"/>
    <property type="match status" value="1"/>
</dbReference>
<evidence type="ECO:0000313" key="3">
    <source>
        <dbReference type="Proteomes" id="UP001596956"/>
    </source>
</evidence>
<dbReference type="CDD" id="cd00138">
    <property type="entry name" value="PLDc_SF"/>
    <property type="match status" value="1"/>
</dbReference>
<reference evidence="3" key="1">
    <citation type="journal article" date="2019" name="Int. J. Syst. Evol. Microbiol.">
        <title>The Global Catalogue of Microorganisms (GCM) 10K type strain sequencing project: providing services to taxonomists for standard genome sequencing and annotation.</title>
        <authorList>
            <consortium name="The Broad Institute Genomics Platform"/>
            <consortium name="The Broad Institute Genome Sequencing Center for Infectious Disease"/>
            <person name="Wu L."/>
            <person name="Ma J."/>
        </authorList>
    </citation>
    <scope>NUCLEOTIDE SEQUENCE [LARGE SCALE GENOMIC DNA]</scope>
    <source>
        <strain evidence="3">CCUG 63369</strain>
    </source>
</reference>
<evidence type="ECO:0000313" key="2">
    <source>
        <dbReference type="EMBL" id="MFD0799893.1"/>
    </source>
</evidence>
<dbReference type="SUPFAM" id="SSF56024">
    <property type="entry name" value="Phospholipase D/nuclease"/>
    <property type="match status" value="1"/>
</dbReference>
<gene>
    <name evidence="2" type="ORF">ACFQZU_00970</name>
</gene>
<protein>
    <submittedName>
        <fullName evidence="2">Phospholipase D-like domain-containing protein</fullName>
    </submittedName>
</protein>
<accession>A0ABW3B9Q5</accession>
<proteinExistence type="predicted"/>
<comment type="caution">
    <text evidence="2">The sequence shown here is derived from an EMBL/GenBank/DDBJ whole genome shotgun (WGS) entry which is preliminary data.</text>
</comment>
<feature type="domain" description="PLD phosphodiesterase" evidence="1">
    <location>
        <begin position="105"/>
        <end position="132"/>
    </location>
</feature>